<dbReference type="GO" id="GO:0003839">
    <property type="term" value="F:gamma-glutamylcyclotransferase activity"/>
    <property type="evidence" value="ECO:0007669"/>
    <property type="project" value="UniProtKB-EC"/>
</dbReference>
<comment type="caution">
    <text evidence="5">The sequence shown here is derived from an EMBL/GenBank/DDBJ whole genome shotgun (WGS) entry which is preliminary data.</text>
</comment>
<name>A0A813LGL7_POLGL</name>
<keyword evidence="2" id="KW-0456">Lyase</keyword>
<sequence>MANAGLALRRYFSFGSNMSCAALAVRLGSPPVGKAKPSVLLGWELCFDVPGYWPLVEGAFAAAAQREGSSIYGVVHLLSEAQLQLLDDLEGVPDGQNVRVEGGVASLLADPSVTEECCFYACPAASRLLPGSAVNPSHRYLELMEFGAREMNLPEEWTDQLSVQRQTLPETPQMNIEELLRDFDAGATLPFSTMNGSQNAGPLTALCGIVFECGGAPAAVMPAISGQEVGLAALRRAAQTWLGEVPPVSVEEARQKWGEARVTKILERWLAQFRSMFGKPIARLSGNWEDHATAHRLPL</sequence>
<dbReference type="EC" id="4.3.2.9" evidence="1"/>
<dbReference type="PANTHER" id="PTHR12935">
    <property type="entry name" value="GAMMA-GLUTAMYLCYCLOTRANSFERASE"/>
    <property type="match status" value="1"/>
</dbReference>
<dbReference type="Proteomes" id="UP000626109">
    <property type="component" value="Unassembled WGS sequence"/>
</dbReference>
<protein>
    <recommendedName>
        <fullName evidence="1">gamma-glutamylcyclotransferase</fullName>
        <ecNumber evidence="1">4.3.2.9</ecNumber>
    </recommendedName>
</protein>
<evidence type="ECO:0000313" key="6">
    <source>
        <dbReference type="Proteomes" id="UP000626109"/>
    </source>
</evidence>
<dbReference type="InterPro" id="IPR017939">
    <property type="entry name" value="G-Glutamylcylcotransferase"/>
</dbReference>
<organism evidence="5 6">
    <name type="scientific">Polarella glacialis</name>
    <name type="common">Dinoflagellate</name>
    <dbReference type="NCBI Taxonomy" id="89957"/>
    <lineage>
        <taxon>Eukaryota</taxon>
        <taxon>Sar</taxon>
        <taxon>Alveolata</taxon>
        <taxon>Dinophyceae</taxon>
        <taxon>Suessiales</taxon>
        <taxon>Suessiaceae</taxon>
        <taxon>Polarella</taxon>
    </lineage>
</organism>
<evidence type="ECO:0000256" key="2">
    <source>
        <dbReference type="ARBA" id="ARBA00023239"/>
    </source>
</evidence>
<dbReference type="Pfam" id="PF13772">
    <property type="entry name" value="AIG2_2"/>
    <property type="match status" value="1"/>
</dbReference>
<gene>
    <name evidence="5" type="ORF">PGLA2088_LOCUS43244</name>
</gene>
<feature type="active site" description="Proton acceptor" evidence="3">
    <location>
        <position position="90"/>
    </location>
</feature>
<dbReference type="InterPro" id="IPR013024">
    <property type="entry name" value="GGCT-like"/>
</dbReference>
<dbReference type="CDD" id="cd06661">
    <property type="entry name" value="GGCT_like"/>
    <property type="match status" value="1"/>
</dbReference>
<evidence type="ECO:0000256" key="4">
    <source>
        <dbReference type="PIRSR" id="PIRSR617939-2"/>
    </source>
</evidence>
<reference evidence="5" key="1">
    <citation type="submission" date="2021-02" db="EMBL/GenBank/DDBJ databases">
        <authorList>
            <person name="Dougan E. K."/>
            <person name="Rhodes N."/>
            <person name="Thang M."/>
            <person name="Chan C."/>
        </authorList>
    </citation>
    <scope>NUCLEOTIDE SEQUENCE</scope>
</reference>
<dbReference type="SUPFAM" id="SSF110857">
    <property type="entry name" value="Gamma-glutamyl cyclotransferase-like"/>
    <property type="match status" value="1"/>
</dbReference>
<evidence type="ECO:0000313" key="5">
    <source>
        <dbReference type="EMBL" id="CAE8723590.1"/>
    </source>
</evidence>
<evidence type="ECO:0000256" key="3">
    <source>
        <dbReference type="PIRSR" id="PIRSR617939-1"/>
    </source>
</evidence>
<feature type="binding site" evidence="4">
    <location>
        <begin position="11"/>
        <end position="16"/>
    </location>
    <ligand>
        <name>substrate</name>
    </ligand>
</feature>
<dbReference type="InterPro" id="IPR036568">
    <property type="entry name" value="GGCT-like_sf"/>
</dbReference>
<dbReference type="PANTHER" id="PTHR12935:SF0">
    <property type="entry name" value="GAMMA-GLUTAMYLCYCLOTRANSFERASE"/>
    <property type="match status" value="1"/>
</dbReference>
<dbReference type="EMBL" id="CAJNNW010034691">
    <property type="protein sequence ID" value="CAE8723590.1"/>
    <property type="molecule type" value="Genomic_DNA"/>
</dbReference>
<dbReference type="Gene3D" id="3.10.490.10">
    <property type="entry name" value="Gamma-glutamyl cyclotransferase-like"/>
    <property type="match status" value="1"/>
</dbReference>
<evidence type="ECO:0000256" key="1">
    <source>
        <dbReference type="ARBA" id="ARBA00012346"/>
    </source>
</evidence>
<feature type="binding site" evidence="4">
    <location>
        <position position="140"/>
    </location>
    <ligand>
        <name>substrate</name>
    </ligand>
</feature>
<accession>A0A813LGL7</accession>
<proteinExistence type="predicted"/>
<dbReference type="AlphaFoldDB" id="A0A813LGL7"/>